<dbReference type="InterPro" id="IPR016193">
    <property type="entry name" value="Cytidine_deaminase-like"/>
</dbReference>
<proteinExistence type="predicted"/>
<keyword evidence="1" id="KW-0479">Metal-binding</keyword>
<keyword evidence="5" id="KW-1185">Reference proteome</keyword>
<dbReference type="SUPFAM" id="SSF53927">
    <property type="entry name" value="Cytidine deaminase-like"/>
    <property type="match status" value="1"/>
</dbReference>
<evidence type="ECO:0000259" key="3">
    <source>
        <dbReference type="PROSITE" id="PS51747"/>
    </source>
</evidence>
<keyword evidence="2" id="KW-0862">Zinc</keyword>
<gene>
    <name evidence="4" type="ORF">SAMN05444352_12930</name>
</gene>
<organism evidence="4 5">
    <name type="scientific">Pseudomonas japonica</name>
    <dbReference type="NCBI Taxonomy" id="256466"/>
    <lineage>
        <taxon>Bacteria</taxon>
        <taxon>Pseudomonadati</taxon>
        <taxon>Pseudomonadota</taxon>
        <taxon>Gammaproteobacteria</taxon>
        <taxon>Pseudomonadales</taxon>
        <taxon>Pseudomonadaceae</taxon>
        <taxon>Pseudomonas</taxon>
    </lineage>
</organism>
<dbReference type="PROSITE" id="PS00903">
    <property type="entry name" value="CYT_DCMP_DEAMINASES_1"/>
    <property type="match status" value="1"/>
</dbReference>
<dbReference type="Pfam" id="PF00383">
    <property type="entry name" value="dCMP_cyt_deam_1"/>
    <property type="match status" value="1"/>
</dbReference>
<dbReference type="Gene3D" id="3.40.140.10">
    <property type="entry name" value="Cytidine Deaminase, domain 2"/>
    <property type="match status" value="1"/>
</dbReference>
<dbReference type="EMBL" id="FZOL01000029">
    <property type="protein sequence ID" value="SNT21614.1"/>
    <property type="molecule type" value="Genomic_DNA"/>
</dbReference>
<evidence type="ECO:0000256" key="1">
    <source>
        <dbReference type="ARBA" id="ARBA00022723"/>
    </source>
</evidence>
<dbReference type="AlphaFoldDB" id="A0A239KWI3"/>
<dbReference type="OrthoDB" id="9800865at2"/>
<accession>A0A239KWI3</accession>
<evidence type="ECO:0000313" key="5">
    <source>
        <dbReference type="Proteomes" id="UP000198407"/>
    </source>
</evidence>
<evidence type="ECO:0000313" key="4">
    <source>
        <dbReference type="EMBL" id="SNT21614.1"/>
    </source>
</evidence>
<dbReference type="RefSeq" id="WP_052419480.1">
    <property type="nucleotide sequence ID" value="NZ_FZOL01000029.1"/>
</dbReference>
<reference evidence="5" key="1">
    <citation type="submission" date="2017-06" db="EMBL/GenBank/DDBJ databases">
        <authorList>
            <person name="Varghese N."/>
            <person name="Submissions S."/>
        </authorList>
    </citation>
    <scope>NUCLEOTIDE SEQUENCE [LARGE SCALE GENOMIC DNA]</scope>
    <source>
        <strain evidence="5">DSM 22348</strain>
    </source>
</reference>
<feature type="domain" description="CMP/dCMP-type deaminase" evidence="3">
    <location>
        <begin position="12"/>
        <end position="134"/>
    </location>
</feature>
<dbReference type="InterPro" id="IPR016192">
    <property type="entry name" value="APOBEC/CMP_deaminase_Zn-bd"/>
</dbReference>
<dbReference type="GO" id="GO:0008270">
    <property type="term" value="F:zinc ion binding"/>
    <property type="evidence" value="ECO:0007669"/>
    <property type="project" value="InterPro"/>
</dbReference>
<dbReference type="GO" id="GO:0008835">
    <property type="term" value="F:diaminohydroxyphosphoribosylaminopyrimidine deaminase activity"/>
    <property type="evidence" value="ECO:0007669"/>
    <property type="project" value="TreeGrafter"/>
</dbReference>
<dbReference type="CDD" id="cd01284">
    <property type="entry name" value="Riboflavin_deaminase-reductase"/>
    <property type="match status" value="1"/>
</dbReference>
<dbReference type="PROSITE" id="PS51747">
    <property type="entry name" value="CYT_DCMP_DEAMINASES_2"/>
    <property type="match status" value="1"/>
</dbReference>
<dbReference type="PANTHER" id="PTHR11079:SF162">
    <property type="entry name" value="RIBOFLAVIN BIOSYNTHESIS PROTEIN PYRD, CHLOROPLASTIC"/>
    <property type="match status" value="1"/>
</dbReference>
<dbReference type="InterPro" id="IPR002125">
    <property type="entry name" value="CMP_dCMP_dom"/>
</dbReference>
<evidence type="ECO:0000256" key="2">
    <source>
        <dbReference type="ARBA" id="ARBA00022833"/>
    </source>
</evidence>
<dbReference type="STRING" id="1215104.GCA_000730585_02104"/>
<protein>
    <submittedName>
        <fullName evidence="4">Diaminohydroxyphosphoribosylaminopyrimidine deaminase</fullName>
    </submittedName>
</protein>
<dbReference type="PANTHER" id="PTHR11079">
    <property type="entry name" value="CYTOSINE DEAMINASE FAMILY MEMBER"/>
    <property type="match status" value="1"/>
</dbReference>
<sequence length="154" mass="16204">MPLTTRHSGFDHSDKVFMSLALAQGRRALPACLPNPPVGCVIVREGRVVASGFTQAPGHHHAEAMALSQLEGGLDDLTAYVTLEPCSFAGRTPSCARALVGAGIARVHVAMLDPDPRNAGAGIEILRQAGIEVTLGLLQDEARRDLQGYLLEGA</sequence>
<dbReference type="Proteomes" id="UP000198407">
    <property type="component" value="Unassembled WGS sequence"/>
</dbReference>
<name>A0A239KWI3_9PSED</name>